<feature type="domain" description="QLQ" evidence="5">
    <location>
        <begin position="160"/>
        <end position="195"/>
    </location>
</feature>
<dbReference type="GO" id="GO:0006355">
    <property type="term" value="P:regulation of DNA-templated transcription"/>
    <property type="evidence" value="ECO:0007669"/>
    <property type="project" value="InterPro"/>
</dbReference>
<keyword evidence="6" id="KW-0067">ATP-binding</keyword>
<dbReference type="Gene3D" id="1.20.5.170">
    <property type="match status" value="1"/>
</dbReference>
<dbReference type="Pfam" id="PF07529">
    <property type="entry name" value="HSA"/>
    <property type="match status" value="1"/>
</dbReference>
<comment type="subcellular location">
    <subcellularLocation>
        <location evidence="1">Nucleus</location>
    </subcellularLocation>
</comment>
<evidence type="ECO:0000259" key="4">
    <source>
        <dbReference type="PROSITE" id="PS51204"/>
    </source>
</evidence>
<dbReference type="SMART" id="SM00573">
    <property type="entry name" value="HSA"/>
    <property type="match status" value="1"/>
</dbReference>
<feature type="compositionally biased region" description="Low complexity" evidence="3">
    <location>
        <begin position="226"/>
        <end position="242"/>
    </location>
</feature>
<feature type="region of interest" description="Disordered" evidence="3">
    <location>
        <begin position="1"/>
        <end position="120"/>
    </location>
</feature>
<feature type="compositionally biased region" description="Low complexity" evidence="3">
    <location>
        <begin position="27"/>
        <end position="45"/>
    </location>
</feature>
<feature type="compositionally biased region" description="Gly residues" evidence="3">
    <location>
        <begin position="46"/>
        <end position="110"/>
    </location>
</feature>
<feature type="compositionally biased region" description="Pro residues" evidence="3">
    <location>
        <begin position="216"/>
        <end position="225"/>
    </location>
</feature>
<dbReference type="Pfam" id="PF08880">
    <property type="entry name" value="QLQ"/>
    <property type="match status" value="1"/>
</dbReference>
<evidence type="ECO:0000256" key="3">
    <source>
        <dbReference type="SAM" id="MobiDB-lite"/>
    </source>
</evidence>
<evidence type="ECO:0000259" key="5">
    <source>
        <dbReference type="PROSITE" id="PS51666"/>
    </source>
</evidence>
<dbReference type="InterPro" id="IPR014978">
    <property type="entry name" value="Gln-Leu-Gln_QLQ"/>
</dbReference>
<feature type="domain" description="HSA" evidence="4">
    <location>
        <begin position="372"/>
        <end position="437"/>
    </location>
</feature>
<keyword evidence="6" id="KW-0378">Hydrolase</keyword>
<dbReference type="PROSITE" id="PS51204">
    <property type="entry name" value="HSA"/>
    <property type="match status" value="1"/>
</dbReference>
<proteinExistence type="predicted"/>
<sequence length="437" mass="48376">MNSPIQRKSKAKMSNNSTSPHPPPSQKSPHSPNVGQGPMIPPSQGSPGGPQMGPGGPQMGPGGPQMGPGGHQLGPGGQQMGPGGPQMGPGGHQMGPGGHPMGQGGPQMGPGGPPGQNPQENLTALQRAIDSMKEQGLEEDPRYQKLIEMKASRTSEMKHLFTSAQVQQLRFQIMAYRLLARNQPLTPQLAMGVQGKRVDGPPGGPQYNDLRMMPVSMPPSQPQPPQHQAQPMPLQPQQVPQQQAPPPQQQQGHMASHMKQSKLTNIPKPEGVDPLIILQERENRVANNIERRIEELNGSLLATLPDHLRLKAEIELRALKVLNFQRQLRAEVVACARRDTTLETAVNVKAYKRNKRQGLKEARATEKLEKQQKIEAERKKRQKHQEYLNTVLQHCKDFKEYHRNNQARVLRLNKAVMNYHANAEKEQKKEQERWGGE</sequence>
<dbReference type="AlphaFoldDB" id="A0A8D8W694"/>
<evidence type="ECO:0000256" key="2">
    <source>
        <dbReference type="ARBA" id="ARBA00023242"/>
    </source>
</evidence>
<feature type="region of interest" description="Disordered" evidence="3">
    <location>
        <begin position="212"/>
        <end position="268"/>
    </location>
</feature>
<dbReference type="PROSITE" id="PS51666">
    <property type="entry name" value="QLQ"/>
    <property type="match status" value="1"/>
</dbReference>
<dbReference type="InterPro" id="IPR014012">
    <property type="entry name" value="HSA_dom"/>
</dbReference>
<accession>A0A8D8W694</accession>
<keyword evidence="2" id="KW-0539">Nucleus</keyword>
<name>A0A8D8W694_9HEMI</name>
<reference evidence="6" key="1">
    <citation type="submission" date="2021-05" db="EMBL/GenBank/DDBJ databases">
        <authorList>
            <person name="Alioto T."/>
            <person name="Alioto T."/>
            <person name="Gomez Garrido J."/>
        </authorList>
    </citation>
    <scope>NUCLEOTIDE SEQUENCE</scope>
</reference>
<evidence type="ECO:0000313" key="6">
    <source>
        <dbReference type="EMBL" id="CAG6648658.1"/>
    </source>
</evidence>
<evidence type="ECO:0000256" key="1">
    <source>
        <dbReference type="ARBA" id="ARBA00004123"/>
    </source>
</evidence>
<keyword evidence="6" id="KW-0347">Helicase</keyword>
<dbReference type="FunFam" id="1.20.5.170:FF:000008">
    <property type="entry name" value="probable global transcription activator SNF2L2 isoform X1"/>
    <property type="match status" value="1"/>
</dbReference>
<dbReference type="GO" id="GO:0005524">
    <property type="term" value="F:ATP binding"/>
    <property type="evidence" value="ECO:0007669"/>
    <property type="project" value="InterPro"/>
</dbReference>
<dbReference type="EMBL" id="HBUF01153583">
    <property type="protein sequence ID" value="CAG6648658.1"/>
    <property type="molecule type" value="Transcribed_RNA"/>
</dbReference>
<keyword evidence="6" id="KW-0547">Nucleotide-binding</keyword>
<dbReference type="GO" id="GO:0004386">
    <property type="term" value="F:helicase activity"/>
    <property type="evidence" value="ECO:0007669"/>
    <property type="project" value="UniProtKB-KW"/>
</dbReference>
<dbReference type="SMART" id="SM00951">
    <property type="entry name" value="QLQ"/>
    <property type="match status" value="1"/>
</dbReference>
<dbReference type="GO" id="GO:0005634">
    <property type="term" value="C:nucleus"/>
    <property type="evidence" value="ECO:0007669"/>
    <property type="project" value="UniProtKB-SubCell"/>
</dbReference>
<organism evidence="6">
    <name type="scientific">Cacopsylla melanoneura</name>
    <dbReference type="NCBI Taxonomy" id="428564"/>
    <lineage>
        <taxon>Eukaryota</taxon>
        <taxon>Metazoa</taxon>
        <taxon>Ecdysozoa</taxon>
        <taxon>Arthropoda</taxon>
        <taxon>Hexapoda</taxon>
        <taxon>Insecta</taxon>
        <taxon>Pterygota</taxon>
        <taxon>Neoptera</taxon>
        <taxon>Paraneoptera</taxon>
        <taxon>Hemiptera</taxon>
        <taxon>Sternorrhyncha</taxon>
        <taxon>Psylloidea</taxon>
        <taxon>Psyllidae</taxon>
        <taxon>Psyllinae</taxon>
        <taxon>Cacopsylla</taxon>
    </lineage>
</organism>
<protein>
    <submittedName>
        <fullName evidence="6">ATP-dependent helicase brm</fullName>
    </submittedName>
</protein>